<accession>A0A5A5T693</accession>
<dbReference type="PANTHER" id="PTHR37031">
    <property type="entry name" value="METALLOPHOSPHATASE BINDING DOMAIN PROTEIN"/>
    <property type="match status" value="1"/>
</dbReference>
<dbReference type="EMBL" id="BIXY01000002">
    <property type="protein sequence ID" value="GCF06706.1"/>
    <property type="molecule type" value="Genomic_DNA"/>
</dbReference>
<comment type="caution">
    <text evidence="1">The sequence shown here is derived from an EMBL/GenBank/DDBJ whole genome shotgun (WGS) entry which is preliminary data.</text>
</comment>
<dbReference type="RefSeq" id="WP_149399554.1">
    <property type="nucleotide sequence ID" value="NZ_BIXY01000002.1"/>
</dbReference>
<dbReference type="PANTHER" id="PTHR37031:SF2">
    <property type="entry name" value="PHOD-LIKE PHOSPHATASE METALLOPHOSPHATASE DOMAIN-CONTAINING PROTEIN"/>
    <property type="match status" value="1"/>
</dbReference>
<name>A0A5A5T693_9CHLR</name>
<dbReference type="Proteomes" id="UP000322530">
    <property type="component" value="Unassembled WGS sequence"/>
</dbReference>
<gene>
    <name evidence="1" type="ORF">KDI_02700</name>
</gene>
<dbReference type="AlphaFoldDB" id="A0A5A5T693"/>
<evidence type="ECO:0000313" key="1">
    <source>
        <dbReference type="EMBL" id="GCF06706.1"/>
    </source>
</evidence>
<dbReference type="InterPro" id="IPR029052">
    <property type="entry name" value="Metallo-depent_PP-like"/>
</dbReference>
<dbReference type="InterPro" id="IPR038607">
    <property type="entry name" value="PhoD-like_sf"/>
</dbReference>
<dbReference type="Gene3D" id="3.60.21.70">
    <property type="entry name" value="PhoD-like phosphatase"/>
    <property type="match status" value="1"/>
</dbReference>
<sequence length="863" mass="99070">MSWISLSERITQLPLILAGPIVRRVDPESVTVWLALKSARNVTLRIYERASQDDLQLRLQATQTTLRIGDNLHMIAITAKVAKQQEPLDWQMLYYYNLFFSPADQIPDAQALQAETIDHLGTPGILNKQKDPLQQIVYPGHPLPSFLLPAQDIQQFRIVHGSCRKAHGAGKEMLSGLDIIIAQAVAQGGQERPQQLYMTGDQIYADDVATPLLHTLTDAGNVLLAGNQREILPQIQLAADKLLPGTRKHSIENQAHFTTSKPQNHLMAWGEYLAMYLFSWSDVLWPAEMLSIDEFWAWLYPGVHADHGSQLKAQDQYRDELQKLASFREALPQVRRALANIATYMICDDHDVTDDWFLDGDWCHHVLQKPLGRRIIRNALLAYALCQAWGNTPAQFAESHGAALLEAINDWRGNEGSSQADIIWKAIGMPEAFKGKGALQRSKRALDWHYHYAGPNYQVIVLDTRTQRYYESPGSFPGLLTRSAMQQQIEQIKKPEAEATIIISAAPVIGIDFIETVQFWSRWRVKDNYKFDREAWSLEWGTFQHFLQITSTLKHVVFLTGDVHYAFASSLEYWDQKKQQTARFVNFTASPYCNEGSGAQISVLAVGYPRLRALLQGGEEPILDFFAWDITGNDHYTLTYFLTLIRKQLYRFWWAIPRLIAARRARSEIIMPANGWLKGAFDHLPPSRSYRIHYLRNTLQTTADQEHRPHISLMRFTLRPLRGILRGLTRVQTRTRRTRSKLQERSQRYTPDQTQHAWNRSGQQLLGTTIEQAAKIEQRLERPKTGLANTLSQYEKWLGRWKAGNLIVGYNNLGEISFAWNQEQQEVRQRLWWHNPEHPKQLQSTLYRDTLKLPALADEPPLP</sequence>
<dbReference type="OrthoDB" id="9795624at2"/>
<keyword evidence="2" id="KW-1185">Reference proteome</keyword>
<evidence type="ECO:0000313" key="2">
    <source>
        <dbReference type="Proteomes" id="UP000322530"/>
    </source>
</evidence>
<proteinExistence type="predicted"/>
<dbReference type="SUPFAM" id="SSF56300">
    <property type="entry name" value="Metallo-dependent phosphatases"/>
    <property type="match status" value="1"/>
</dbReference>
<reference evidence="1 2" key="1">
    <citation type="submission" date="2019-01" db="EMBL/GenBank/DDBJ databases">
        <title>Draft genome sequence of Dictyobacter sp. Uno17.</title>
        <authorList>
            <person name="Wang C.M."/>
            <person name="Zheng Y."/>
            <person name="Sakai Y."/>
            <person name="Abe K."/>
            <person name="Yokota A."/>
            <person name="Yabe S."/>
        </authorList>
    </citation>
    <scope>NUCLEOTIDE SEQUENCE [LARGE SCALE GENOMIC DNA]</scope>
    <source>
        <strain evidence="1 2">Uno17</strain>
    </source>
</reference>
<evidence type="ECO:0008006" key="3">
    <source>
        <dbReference type="Google" id="ProtNLM"/>
    </source>
</evidence>
<protein>
    <recommendedName>
        <fullName evidence="3">PhoD-like phosphatase metallophosphatase domain-containing protein</fullName>
    </recommendedName>
</protein>
<organism evidence="1 2">
    <name type="scientific">Dictyobacter arantiisoli</name>
    <dbReference type="NCBI Taxonomy" id="2014874"/>
    <lineage>
        <taxon>Bacteria</taxon>
        <taxon>Bacillati</taxon>
        <taxon>Chloroflexota</taxon>
        <taxon>Ktedonobacteria</taxon>
        <taxon>Ktedonobacterales</taxon>
        <taxon>Dictyobacteraceae</taxon>
        <taxon>Dictyobacter</taxon>
    </lineage>
</organism>